<reference evidence="4" key="1">
    <citation type="submission" date="2020-05" db="EMBL/GenBank/DDBJ databases">
        <authorList>
            <person name="Chiriac C."/>
            <person name="Salcher M."/>
            <person name="Ghai R."/>
            <person name="Kavagutti S V."/>
        </authorList>
    </citation>
    <scope>NUCLEOTIDE SEQUENCE</scope>
</reference>
<dbReference type="SUPFAM" id="SSF51735">
    <property type="entry name" value="NAD(P)-binding Rossmann-fold domains"/>
    <property type="match status" value="1"/>
</dbReference>
<dbReference type="PRINTS" id="PR00081">
    <property type="entry name" value="GDHRDH"/>
</dbReference>
<organism evidence="4">
    <name type="scientific">freshwater metagenome</name>
    <dbReference type="NCBI Taxonomy" id="449393"/>
    <lineage>
        <taxon>unclassified sequences</taxon>
        <taxon>metagenomes</taxon>
        <taxon>ecological metagenomes</taxon>
    </lineage>
</organism>
<evidence type="ECO:0000256" key="1">
    <source>
        <dbReference type="ARBA" id="ARBA00006484"/>
    </source>
</evidence>
<dbReference type="InterPro" id="IPR002347">
    <property type="entry name" value="SDR_fam"/>
</dbReference>
<dbReference type="Pfam" id="PF00106">
    <property type="entry name" value="adh_short"/>
    <property type="match status" value="1"/>
</dbReference>
<evidence type="ECO:0000256" key="2">
    <source>
        <dbReference type="ARBA" id="ARBA00023002"/>
    </source>
</evidence>
<dbReference type="EMBL" id="CAEZSR010000054">
    <property type="protein sequence ID" value="CAB4559578.1"/>
    <property type="molecule type" value="Genomic_DNA"/>
</dbReference>
<dbReference type="InterPro" id="IPR036291">
    <property type="entry name" value="NAD(P)-bd_dom_sf"/>
</dbReference>
<dbReference type="InterPro" id="IPR020904">
    <property type="entry name" value="Sc_DH/Rdtase_CS"/>
</dbReference>
<feature type="domain" description="Ketoreductase" evidence="3">
    <location>
        <begin position="9"/>
        <end position="200"/>
    </location>
</feature>
<dbReference type="GO" id="GO:0016491">
    <property type="term" value="F:oxidoreductase activity"/>
    <property type="evidence" value="ECO:0007669"/>
    <property type="project" value="UniProtKB-KW"/>
</dbReference>
<evidence type="ECO:0000259" key="3">
    <source>
        <dbReference type="SMART" id="SM00822"/>
    </source>
</evidence>
<dbReference type="AlphaFoldDB" id="A0A6J6DDL0"/>
<accession>A0A6J6DDL0</accession>
<dbReference type="SMART" id="SM00822">
    <property type="entry name" value="PKS_KR"/>
    <property type="match status" value="1"/>
</dbReference>
<dbReference type="CDD" id="cd05353">
    <property type="entry name" value="hydroxyacyl-CoA-like_DH_SDR_c-like"/>
    <property type="match status" value="1"/>
</dbReference>
<dbReference type="PRINTS" id="PR00080">
    <property type="entry name" value="SDRFAMILY"/>
</dbReference>
<dbReference type="InterPro" id="IPR051687">
    <property type="entry name" value="Peroxisomal_Beta-Oxidation"/>
</dbReference>
<gene>
    <name evidence="4" type="ORF">UFOPK1493_01677</name>
</gene>
<dbReference type="Gene3D" id="3.40.50.720">
    <property type="entry name" value="NAD(P)-binding Rossmann-like Domain"/>
    <property type="match status" value="1"/>
</dbReference>
<dbReference type="PANTHER" id="PTHR45024:SF2">
    <property type="entry name" value="SCP2 DOMAIN-CONTAINING PROTEIN"/>
    <property type="match status" value="1"/>
</dbReference>
<proteinExistence type="inferred from homology"/>
<protein>
    <submittedName>
        <fullName evidence="4">Unannotated protein</fullName>
    </submittedName>
</protein>
<dbReference type="PROSITE" id="PS00061">
    <property type="entry name" value="ADH_SHORT"/>
    <property type="match status" value="1"/>
</dbReference>
<comment type="similarity">
    <text evidence="1">Belongs to the short-chain dehydrogenases/reductases (SDR) family.</text>
</comment>
<name>A0A6J6DDL0_9ZZZZ</name>
<evidence type="ECO:0000313" key="4">
    <source>
        <dbReference type="EMBL" id="CAB4559578.1"/>
    </source>
</evidence>
<sequence length="297" mass="30990">MTQLGFDGKVAIITGAGGGLGRQHALLLASRGALVVVNDLGGAVDGTGSDKGAAERVVDEIKALGGEAVADTNSVATPEGGKAIVQTAVDAFGTVDIVINNAGILRDKAFHNMEPDLMNPVFDVHLKGAFHVTQPAWTIMREKGYGRIISTSSAAGIFGNFGQTNYGAAKMGLVGFTRVLAVEGAKYNIKANAIAPLALTRMTETIMGALGDKLDPGLVSPIVTYLAHEDCPVSGQTFSVGGGRVAHVFIAETQGYHKADLTPEDLRDNWATVTDQSGYGVPNNLAEETAMFLPFFK</sequence>
<dbReference type="InterPro" id="IPR057326">
    <property type="entry name" value="KR_dom"/>
</dbReference>
<dbReference type="PANTHER" id="PTHR45024">
    <property type="entry name" value="DEHYDROGENASES, SHORT CHAIN"/>
    <property type="match status" value="1"/>
</dbReference>
<keyword evidence="2" id="KW-0560">Oxidoreductase</keyword>